<dbReference type="PANTHER" id="PTHR22504">
    <property type="entry name" value="REPRESSOR OF RNA POLYMERASE III TRANSCRIPTION MAF1"/>
    <property type="match status" value="1"/>
</dbReference>
<evidence type="ECO:0000313" key="3">
    <source>
        <dbReference type="EMBL" id="CAD5209257.1"/>
    </source>
</evidence>
<evidence type="ECO:0000313" key="7">
    <source>
        <dbReference type="WBParaSite" id="BXY_0994500.1"/>
    </source>
</evidence>
<keyword evidence="2" id="KW-0805">Transcription regulation</keyword>
<keyword evidence="6" id="KW-1185">Reference proteome</keyword>
<dbReference type="InterPro" id="IPR015257">
    <property type="entry name" value="Maf1"/>
</dbReference>
<dbReference type="GO" id="GO:0016480">
    <property type="term" value="P:negative regulation of transcription by RNA polymerase III"/>
    <property type="evidence" value="ECO:0007669"/>
    <property type="project" value="UniProtKB-UniRule"/>
</dbReference>
<dbReference type="SMR" id="A0A1I7SA98"/>
<comment type="similarity">
    <text evidence="1 2">Belongs to the MAF1 family.</text>
</comment>
<proteinExistence type="inferred from homology"/>
<keyword evidence="2" id="KW-0539">Nucleus</keyword>
<gene>
    <name evidence="3" type="ORF">BXYJ_LOCUS1352</name>
</gene>
<dbReference type="Proteomes" id="UP000095284">
    <property type="component" value="Unplaced"/>
</dbReference>
<dbReference type="GO" id="GO:0000994">
    <property type="term" value="F:RNA polymerase III core binding"/>
    <property type="evidence" value="ECO:0007669"/>
    <property type="project" value="TreeGrafter"/>
</dbReference>
<comment type="function">
    <text evidence="2">Element of the TORC1 signaling pathway that acts as a mediator of diverse signals and that represses RNA polymerase III transcription. Inhibits the de novo assembly of TFIIIB onto DNA.</text>
</comment>
<evidence type="ECO:0000313" key="5">
    <source>
        <dbReference type="Proteomes" id="UP000095284"/>
    </source>
</evidence>
<dbReference type="PIRSF" id="PIRSF037240">
    <property type="entry name" value="RNA_polIII_Trep_MAF1"/>
    <property type="match status" value="1"/>
</dbReference>
<protein>
    <recommendedName>
        <fullName evidence="2">Repressor of RNA polymerase III transcription MAF1</fullName>
    </recommendedName>
</protein>
<accession>A0A1I7SA98</accession>
<evidence type="ECO:0000256" key="1">
    <source>
        <dbReference type="ARBA" id="ARBA00006231"/>
    </source>
</evidence>
<organism evidence="5 7">
    <name type="scientific">Bursaphelenchus xylophilus</name>
    <name type="common">Pinewood nematode worm</name>
    <name type="synonym">Aphelenchoides xylophilus</name>
    <dbReference type="NCBI Taxonomy" id="6326"/>
    <lineage>
        <taxon>Eukaryota</taxon>
        <taxon>Metazoa</taxon>
        <taxon>Ecdysozoa</taxon>
        <taxon>Nematoda</taxon>
        <taxon>Chromadorea</taxon>
        <taxon>Rhabditida</taxon>
        <taxon>Tylenchina</taxon>
        <taxon>Tylenchomorpha</taxon>
        <taxon>Aphelenchoidea</taxon>
        <taxon>Aphelenchoididae</taxon>
        <taxon>Bursaphelenchus</taxon>
    </lineage>
</organism>
<dbReference type="AlphaFoldDB" id="A0A1I7SA98"/>
<dbReference type="Pfam" id="PF09174">
    <property type="entry name" value="Maf1"/>
    <property type="match status" value="1"/>
</dbReference>
<evidence type="ECO:0000313" key="4">
    <source>
        <dbReference type="EMBL" id="CAG9084155.1"/>
    </source>
</evidence>
<keyword evidence="2" id="KW-0678">Repressor</keyword>
<evidence type="ECO:0000256" key="2">
    <source>
        <dbReference type="PIRNR" id="PIRNR037240"/>
    </source>
</evidence>
<name>A0A1I7SA98_BURXY</name>
<comment type="subcellular location">
    <subcellularLocation>
        <location evidence="2">Nucleus</location>
    </subcellularLocation>
</comment>
<dbReference type="Proteomes" id="UP000659654">
    <property type="component" value="Unassembled WGS sequence"/>
</dbReference>
<dbReference type="Proteomes" id="UP000582659">
    <property type="component" value="Unassembled WGS sequence"/>
</dbReference>
<keyword evidence="2" id="KW-0804">Transcription</keyword>
<dbReference type="PANTHER" id="PTHR22504:SF0">
    <property type="entry name" value="REPRESSOR OF RNA POLYMERASE III TRANSCRIPTION MAF1 HOMOLOG"/>
    <property type="match status" value="1"/>
</dbReference>
<dbReference type="eggNOG" id="KOG3104">
    <property type="taxonomic scope" value="Eukaryota"/>
</dbReference>
<dbReference type="InterPro" id="IPR038564">
    <property type="entry name" value="Maf1_sf"/>
</dbReference>
<dbReference type="OrthoDB" id="277029at2759"/>
<dbReference type="EMBL" id="CAJFCV020000001">
    <property type="protein sequence ID" value="CAG9084155.1"/>
    <property type="molecule type" value="Genomic_DNA"/>
</dbReference>
<evidence type="ECO:0000313" key="6">
    <source>
        <dbReference type="Proteomes" id="UP000659654"/>
    </source>
</evidence>
<dbReference type="GO" id="GO:0005634">
    <property type="term" value="C:nucleus"/>
    <property type="evidence" value="ECO:0007669"/>
    <property type="project" value="UniProtKB-SubCell"/>
</dbReference>
<dbReference type="WBParaSite" id="BXY_0994500.1">
    <property type="protein sequence ID" value="BXY_0994500.1"/>
    <property type="gene ID" value="BXY_0994500"/>
</dbReference>
<dbReference type="EMBL" id="CAJFDI010000001">
    <property type="protein sequence ID" value="CAD5209257.1"/>
    <property type="molecule type" value="Genomic_DNA"/>
</dbReference>
<reference evidence="7" key="1">
    <citation type="submission" date="2016-11" db="UniProtKB">
        <authorList>
            <consortium name="WormBaseParasite"/>
        </authorList>
    </citation>
    <scope>IDENTIFICATION</scope>
</reference>
<reference evidence="4" key="2">
    <citation type="submission" date="2020-08" db="EMBL/GenBank/DDBJ databases">
        <authorList>
            <person name="Kikuchi T."/>
        </authorList>
    </citation>
    <scope>NUCLEOTIDE SEQUENCE</scope>
    <source>
        <strain evidence="3">Ka4C1</strain>
    </source>
</reference>
<dbReference type="Gene3D" id="3.40.1000.50">
    <property type="entry name" value="Repressor of RNA polymerase III transcription Maf1"/>
    <property type="match status" value="1"/>
</dbReference>
<sequence>MKLLENATLDSICSFIKTNSMDITLDVRIESYSCKMVSTDKKEWKKSFRTPEEANELQPLSPPEDSFLHQLSSSPFSSGRLRHSSEVSCSSDNDIDENGQIVVGTVSRRTLFNLVSLLNLSYNDYDFSHIKSESFSLVQLKDCMNNVNDKFTAAVRSFSNHKDDFWKAIDVEIKLKECIIYSYIPEYSNDPFTEDGCIWTFNYLCWNKVLKRILFLSCRALRPENLDISSEQLWVDE</sequence>